<dbReference type="AlphaFoldDB" id="A0A8X6JXK9"/>
<organism evidence="3 4">
    <name type="scientific">Nephila pilipes</name>
    <name type="common">Giant wood spider</name>
    <name type="synonym">Nephila maculata</name>
    <dbReference type="NCBI Taxonomy" id="299642"/>
    <lineage>
        <taxon>Eukaryota</taxon>
        <taxon>Metazoa</taxon>
        <taxon>Ecdysozoa</taxon>
        <taxon>Arthropoda</taxon>
        <taxon>Chelicerata</taxon>
        <taxon>Arachnida</taxon>
        <taxon>Araneae</taxon>
        <taxon>Araneomorphae</taxon>
        <taxon>Entelegynae</taxon>
        <taxon>Araneoidea</taxon>
        <taxon>Nephilidae</taxon>
        <taxon>Nephila</taxon>
    </lineage>
</organism>
<evidence type="ECO:0000313" key="4">
    <source>
        <dbReference type="Proteomes" id="UP000887013"/>
    </source>
</evidence>
<protein>
    <recommendedName>
        <fullName evidence="5">DUF4201 domain-containing protein</fullName>
    </recommendedName>
</protein>
<keyword evidence="4" id="KW-1185">Reference proteome</keyword>
<dbReference type="OrthoDB" id="10259713at2759"/>
<feature type="coiled-coil region" evidence="1">
    <location>
        <begin position="344"/>
        <end position="371"/>
    </location>
</feature>
<name>A0A8X6JXK9_NEPPI</name>
<evidence type="ECO:0000313" key="3">
    <source>
        <dbReference type="EMBL" id="GFS66133.1"/>
    </source>
</evidence>
<dbReference type="Proteomes" id="UP000887013">
    <property type="component" value="Unassembled WGS sequence"/>
</dbReference>
<comment type="caution">
    <text evidence="3">The sequence shown here is derived from an EMBL/GenBank/DDBJ whole genome shotgun (WGS) entry which is preliminary data.</text>
</comment>
<evidence type="ECO:0000256" key="1">
    <source>
        <dbReference type="SAM" id="Coils"/>
    </source>
</evidence>
<feature type="coiled-coil region" evidence="1">
    <location>
        <begin position="146"/>
        <end position="173"/>
    </location>
</feature>
<feature type="coiled-coil region" evidence="1">
    <location>
        <begin position="277"/>
        <end position="304"/>
    </location>
</feature>
<keyword evidence="1" id="KW-0175">Coiled coil</keyword>
<feature type="region of interest" description="Disordered" evidence="2">
    <location>
        <begin position="1"/>
        <end position="29"/>
    </location>
</feature>
<evidence type="ECO:0000256" key="2">
    <source>
        <dbReference type="SAM" id="MobiDB-lite"/>
    </source>
</evidence>
<proteinExistence type="predicted"/>
<gene>
    <name evidence="3" type="primary">AVEN_235856_1</name>
    <name evidence="3" type="ORF">NPIL_188861</name>
</gene>
<accession>A0A8X6JXK9</accession>
<feature type="compositionally biased region" description="Low complexity" evidence="2">
    <location>
        <begin position="1"/>
        <end position="13"/>
    </location>
</feature>
<dbReference type="EMBL" id="BMAW01048485">
    <property type="protein sequence ID" value="GFS66133.1"/>
    <property type="molecule type" value="Genomic_DNA"/>
</dbReference>
<sequence length="386" mass="45241">MEAVKSQSSSDSNSDTEDDETSKTNLNGNVDFHTLDKLKQCGGFDESKFYQYLNELPEEILSSLLKGLNEANNALILENDIYDFILREDEIVQNALEMLEMDLQSQNAEDTYEPLSHMEKCYFADKRLKKLEKELKQKISISLSEIQNLEFQLQSLNISLEALKEAQETFNQNVRFGGRHPVTKRVILQKVAKYFDDSIKSKMAMTNRYKIQIKSDIMERNKLFSQIKEQEKRLASLDLMKFKEAKFEHETSCKFLLQHKEQLAKCKSKHSSLVQSIAELRKFLEKVESEIQQIQASLHKKESMKKVMIAEKIRNDQKVEELNAAMRKIRLDPRRHNLPEVFQYAVIKKENESLKKNIKKWQNKVVVAEQANMMHLNALKKKWKQR</sequence>
<evidence type="ECO:0008006" key="5">
    <source>
        <dbReference type="Google" id="ProtNLM"/>
    </source>
</evidence>
<reference evidence="3" key="1">
    <citation type="submission" date="2020-08" db="EMBL/GenBank/DDBJ databases">
        <title>Multicomponent nature underlies the extraordinary mechanical properties of spider dragline silk.</title>
        <authorList>
            <person name="Kono N."/>
            <person name="Nakamura H."/>
            <person name="Mori M."/>
            <person name="Yoshida Y."/>
            <person name="Ohtoshi R."/>
            <person name="Malay A.D."/>
            <person name="Moran D.A.P."/>
            <person name="Tomita M."/>
            <person name="Numata K."/>
            <person name="Arakawa K."/>
        </authorList>
    </citation>
    <scope>NUCLEOTIDE SEQUENCE</scope>
</reference>